<organism evidence="1 2">
    <name type="scientific">Natrialba hulunbeirensis JCM 10989</name>
    <dbReference type="NCBI Taxonomy" id="1227493"/>
    <lineage>
        <taxon>Archaea</taxon>
        <taxon>Methanobacteriati</taxon>
        <taxon>Methanobacteriota</taxon>
        <taxon>Stenosarchaea group</taxon>
        <taxon>Halobacteria</taxon>
        <taxon>Halobacteriales</taxon>
        <taxon>Natrialbaceae</taxon>
        <taxon>Natrialba</taxon>
    </lineage>
</organism>
<dbReference type="AlphaFoldDB" id="L9ZZS2"/>
<reference evidence="1 2" key="1">
    <citation type="journal article" date="2014" name="PLoS Genet.">
        <title>Phylogenetically driven sequencing of extremely halophilic archaea reveals strategies for static and dynamic osmo-response.</title>
        <authorList>
            <person name="Becker E.A."/>
            <person name="Seitzer P.M."/>
            <person name="Tritt A."/>
            <person name="Larsen D."/>
            <person name="Krusor M."/>
            <person name="Yao A.I."/>
            <person name="Wu D."/>
            <person name="Madern D."/>
            <person name="Eisen J.A."/>
            <person name="Darling A.E."/>
            <person name="Facciotti M.T."/>
        </authorList>
    </citation>
    <scope>NUCLEOTIDE SEQUENCE [LARGE SCALE GENOMIC DNA]</scope>
    <source>
        <strain evidence="1 2">JCM 10989</strain>
    </source>
</reference>
<gene>
    <name evidence="1" type="ORF">C483_11251</name>
</gene>
<comment type="caution">
    <text evidence="1">The sequence shown here is derived from an EMBL/GenBank/DDBJ whole genome shotgun (WGS) entry which is preliminary data.</text>
</comment>
<dbReference type="EMBL" id="AOIM01000034">
    <property type="protein sequence ID" value="ELY90633.1"/>
    <property type="molecule type" value="Genomic_DNA"/>
</dbReference>
<sequence length="94" mass="10737">MMAPRDSRHTRSYPVAGSLCFQQAVDLSGSIVCSFNDSPLVSGNRIENRFTLRLFLTAKHRFVIRVTKFRQARYLVIKINRGYSVLCEKVQSSP</sequence>
<keyword evidence="2" id="KW-1185">Reference proteome</keyword>
<name>L9ZZS2_9EURY</name>
<evidence type="ECO:0000313" key="1">
    <source>
        <dbReference type="EMBL" id="ELY90633.1"/>
    </source>
</evidence>
<proteinExistence type="predicted"/>
<evidence type="ECO:0000313" key="2">
    <source>
        <dbReference type="Proteomes" id="UP000011519"/>
    </source>
</evidence>
<accession>L9ZZS2</accession>
<protein>
    <submittedName>
        <fullName evidence="1">Uncharacterized protein</fullName>
    </submittedName>
</protein>
<dbReference type="Proteomes" id="UP000011519">
    <property type="component" value="Unassembled WGS sequence"/>
</dbReference>